<evidence type="ECO:0000256" key="1">
    <source>
        <dbReference type="SAM" id="Phobius"/>
    </source>
</evidence>
<evidence type="ECO:0000313" key="4">
    <source>
        <dbReference type="Proteomes" id="UP000199322"/>
    </source>
</evidence>
<dbReference type="CDD" id="cd01949">
    <property type="entry name" value="GGDEF"/>
    <property type="match status" value="1"/>
</dbReference>
<dbReference type="STRING" id="28234.SAMN04488588_0885"/>
<protein>
    <submittedName>
        <fullName evidence="3">Diguanylate cyclase (GGDEF) domain-containing protein</fullName>
    </submittedName>
</protein>
<proteinExistence type="predicted"/>
<dbReference type="Pfam" id="PF00990">
    <property type="entry name" value="GGDEF"/>
    <property type="match status" value="1"/>
</dbReference>
<dbReference type="SMART" id="SM00065">
    <property type="entry name" value="GAF"/>
    <property type="match status" value="1"/>
</dbReference>
<dbReference type="Gene3D" id="3.30.70.270">
    <property type="match status" value="1"/>
</dbReference>
<dbReference type="AlphaFoldDB" id="A0A1G6KVH8"/>
<dbReference type="InterPro" id="IPR000160">
    <property type="entry name" value="GGDEF_dom"/>
</dbReference>
<dbReference type="InterPro" id="IPR050469">
    <property type="entry name" value="Diguanylate_Cyclase"/>
</dbReference>
<feature type="domain" description="GGDEF" evidence="2">
    <location>
        <begin position="424"/>
        <end position="548"/>
    </location>
</feature>
<keyword evidence="1" id="KW-0812">Transmembrane</keyword>
<feature type="transmembrane region" description="Helical" evidence="1">
    <location>
        <begin position="174"/>
        <end position="191"/>
    </location>
</feature>
<keyword evidence="1" id="KW-1133">Transmembrane helix</keyword>
<dbReference type="InterPro" id="IPR029016">
    <property type="entry name" value="GAF-like_dom_sf"/>
</dbReference>
<feature type="transmembrane region" description="Helical" evidence="1">
    <location>
        <begin position="62"/>
        <end position="83"/>
    </location>
</feature>
<organism evidence="3 4">
    <name type="scientific">Geotoga petraea</name>
    <dbReference type="NCBI Taxonomy" id="28234"/>
    <lineage>
        <taxon>Bacteria</taxon>
        <taxon>Thermotogati</taxon>
        <taxon>Thermotogota</taxon>
        <taxon>Thermotogae</taxon>
        <taxon>Petrotogales</taxon>
        <taxon>Petrotogaceae</taxon>
        <taxon>Geotoga</taxon>
    </lineage>
</organism>
<keyword evidence="4" id="KW-1185">Reference proteome</keyword>
<dbReference type="InterPro" id="IPR043128">
    <property type="entry name" value="Rev_trsase/Diguanyl_cyclase"/>
</dbReference>
<dbReference type="GO" id="GO:0005886">
    <property type="term" value="C:plasma membrane"/>
    <property type="evidence" value="ECO:0007669"/>
    <property type="project" value="TreeGrafter"/>
</dbReference>
<dbReference type="SMART" id="SM00267">
    <property type="entry name" value="GGDEF"/>
    <property type="match status" value="1"/>
</dbReference>
<dbReference type="SUPFAM" id="SSF55781">
    <property type="entry name" value="GAF domain-like"/>
    <property type="match status" value="1"/>
</dbReference>
<sequence length="548" mass="63917">MNLKIKNIILFIISILTFYFLDMDFSSINPMDAFLVISITYFADNLKIYWLKNKRLVSNTVAFVFSFALGPEYILLSTLVIIFSKNKNKSFTRKAYRVLVYGATYSLAAFVSYGFSPLLALFLFITISKIINSIIVDGVKGFSLKIFAFEYFYFLTLIPYTYLFLYFNESPFRYMFVLVNIVFLILYYFIIKSNNEKNREILKSERLKKFNEITVELSNIIKEFSLKSSNLKILDETSEIIHKKLGYSHVLISLFDFGKGIIKRVGQKGINEDIYEKIKNQNVPIKSITRFFNEKYRYRETYFVPRADKLNSDYLYQLRDNVEVTSLEEDINKWHPNDLLLVALRDGKNNLIGYISVDEPENNLRPSKEELNILSVFGQMVSLTLEHSQKFSEIKNIAERDGLTGLYNHSKLFADLEAFKNQKEQFCLAFFDLDNFKQINDSLGHFGGDKILKKVAEVFLMHIRDDDLVYRYGGDEFVIIFRNISKDSALKIIKRFYSYIKQIHKSLSFSAGVSCSNDYEDFRELLKSADRKAYISKNNGKGKIISEE</sequence>
<evidence type="ECO:0000259" key="2">
    <source>
        <dbReference type="PROSITE" id="PS50887"/>
    </source>
</evidence>
<dbReference type="RefSeq" id="WP_091403138.1">
    <property type="nucleotide sequence ID" value="NZ_FMYV01000003.1"/>
</dbReference>
<keyword evidence="1" id="KW-0472">Membrane</keyword>
<dbReference type="PANTHER" id="PTHR45138:SF6">
    <property type="entry name" value="DIGUANYLATE CYCLASE DGCN"/>
    <property type="match status" value="1"/>
</dbReference>
<dbReference type="Proteomes" id="UP000199322">
    <property type="component" value="Unassembled WGS sequence"/>
</dbReference>
<dbReference type="PROSITE" id="PS50887">
    <property type="entry name" value="GGDEF"/>
    <property type="match status" value="1"/>
</dbReference>
<dbReference type="InterPro" id="IPR029787">
    <property type="entry name" value="Nucleotide_cyclase"/>
</dbReference>
<dbReference type="InterPro" id="IPR003018">
    <property type="entry name" value="GAF"/>
</dbReference>
<name>A0A1G6KVH8_9BACT</name>
<dbReference type="GO" id="GO:0052621">
    <property type="term" value="F:diguanylate cyclase activity"/>
    <property type="evidence" value="ECO:0007669"/>
    <property type="project" value="TreeGrafter"/>
</dbReference>
<accession>A0A1G6KVH8</accession>
<feature type="transmembrane region" description="Helical" evidence="1">
    <location>
        <begin position="6"/>
        <end position="21"/>
    </location>
</feature>
<feature type="transmembrane region" description="Helical" evidence="1">
    <location>
        <begin position="151"/>
        <end position="168"/>
    </location>
</feature>
<evidence type="ECO:0000313" key="3">
    <source>
        <dbReference type="EMBL" id="SDC34376.1"/>
    </source>
</evidence>
<dbReference type="EMBL" id="FMYV01000003">
    <property type="protein sequence ID" value="SDC34376.1"/>
    <property type="molecule type" value="Genomic_DNA"/>
</dbReference>
<dbReference type="NCBIfam" id="TIGR00254">
    <property type="entry name" value="GGDEF"/>
    <property type="match status" value="1"/>
</dbReference>
<dbReference type="SUPFAM" id="SSF55073">
    <property type="entry name" value="Nucleotide cyclase"/>
    <property type="match status" value="1"/>
</dbReference>
<dbReference type="PANTHER" id="PTHR45138">
    <property type="entry name" value="REGULATORY COMPONENTS OF SENSORY TRANSDUCTION SYSTEM"/>
    <property type="match status" value="1"/>
</dbReference>
<dbReference type="GO" id="GO:0043709">
    <property type="term" value="P:cell adhesion involved in single-species biofilm formation"/>
    <property type="evidence" value="ECO:0007669"/>
    <property type="project" value="TreeGrafter"/>
</dbReference>
<dbReference type="GO" id="GO:1902201">
    <property type="term" value="P:negative regulation of bacterial-type flagellum-dependent cell motility"/>
    <property type="evidence" value="ECO:0007669"/>
    <property type="project" value="TreeGrafter"/>
</dbReference>
<dbReference type="Gene3D" id="3.30.450.40">
    <property type="match status" value="1"/>
</dbReference>
<reference evidence="3 4" key="1">
    <citation type="submission" date="2016-10" db="EMBL/GenBank/DDBJ databases">
        <authorList>
            <person name="de Groot N.N."/>
        </authorList>
    </citation>
    <scope>NUCLEOTIDE SEQUENCE [LARGE SCALE GENOMIC DNA]</scope>
    <source>
        <strain evidence="3 4">WG14</strain>
    </source>
</reference>
<gene>
    <name evidence="3" type="ORF">SAMN04488588_0885</name>
</gene>